<keyword evidence="1" id="KW-0479">Metal-binding</keyword>
<sequence>MKKWMIGLPIAALAMAGGAYAQQSTRPDADGNGTLTRAEMQTHAAAMFTRMDANKDGKLDKADRTARMEEMRAKRFAALDANSDGQISRAEFMVQKPMGDGPMANRGDKGQDGKDRGHRGWGKRGGHGGMMMMGRMADADKDGAITQAEFTAAAAKHFDMLDANKDGQVTKEERQAARAQMKAKWQEMRASKAAN</sequence>
<feature type="region of interest" description="Disordered" evidence="3">
    <location>
        <begin position="166"/>
        <end position="195"/>
    </location>
</feature>
<gene>
    <name evidence="6" type="ORF">PYV00_03430</name>
</gene>
<evidence type="ECO:0000256" key="2">
    <source>
        <dbReference type="ARBA" id="ARBA00022737"/>
    </source>
</evidence>
<feature type="compositionally biased region" description="Basic and acidic residues" evidence="3">
    <location>
        <begin position="184"/>
        <end position="195"/>
    </location>
</feature>
<dbReference type="SUPFAM" id="SSF47473">
    <property type="entry name" value="EF-hand"/>
    <property type="match status" value="1"/>
</dbReference>
<evidence type="ECO:0000256" key="1">
    <source>
        <dbReference type="ARBA" id="ARBA00022723"/>
    </source>
</evidence>
<feature type="chain" id="PRO_5045447863" description="EF-hand domain-containing protein" evidence="4">
    <location>
        <begin position="22"/>
        <end position="195"/>
    </location>
</feature>
<dbReference type="Gene3D" id="1.10.238.10">
    <property type="entry name" value="EF-hand"/>
    <property type="match status" value="2"/>
</dbReference>
<dbReference type="PANTHER" id="PTHR10827">
    <property type="entry name" value="RETICULOCALBIN"/>
    <property type="match status" value="1"/>
</dbReference>
<dbReference type="InterPro" id="IPR002048">
    <property type="entry name" value="EF_hand_dom"/>
</dbReference>
<evidence type="ECO:0000313" key="6">
    <source>
        <dbReference type="EMBL" id="MDE8650771.1"/>
    </source>
</evidence>
<evidence type="ECO:0000256" key="3">
    <source>
        <dbReference type="SAM" id="MobiDB-lite"/>
    </source>
</evidence>
<accession>A0ABT5WM53</accession>
<dbReference type="EMBL" id="JARESE010000010">
    <property type="protein sequence ID" value="MDE8650771.1"/>
    <property type="molecule type" value="Genomic_DNA"/>
</dbReference>
<proteinExistence type="predicted"/>
<organism evidence="6 7">
    <name type="scientific">Novosphingobium album</name>
    <name type="common">ex Liu et al. 2023</name>
    <dbReference type="NCBI Taxonomy" id="3031130"/>
    <lineage>
        <taxon>Bacteria</taxon>
        <taxon>Pseudomonadati</taxon>
        <taxon>Pseudomonadota</taxon>
        <taxon>Alphaproteobacteria</taxon>
        <taxon>Sphingomonadales</taxon>
        <taxon>Sphingomonadaceae</taxon>
        <taxon>Novosphingobium</taxon>
    </lineage>
</organism>
<dbReference type="Pfam" id="PF13202">
    <property type="entry name" value="EF-hand_5"/>
    <property type="match status" value="4"/>
</dbReference>
<feature type="domain" description="EF-hand" evidence="5">
    <location>
        <begin position="149"/>
        <end position="184"/>
    </location>
</feature>
<evidence type="ECO:0000313" key="7">
    <source>
        <dbReference type="Proteomes" id="UP001216253"/>
    </source>
</evidence>
<feature type="compositionally biased region" description="Basic and acidic residues" evidence="3">
    <location>
        <begin position="106"/>
        <end position="115"/>
    </location>
</feature>
<feature type="compositionally biased region" description="Basic residues" evidence="3">
    <location>
        <begin position="116"/>
        <end position="126"/>
    </location>
</feature>
<comment type="caution">
    <text evidence="6">The sequence shown here is derived from an EMBL/GenBank/DDBJ whole genome shotgun (WGS) entry which is preliminary data.</text>
</comment>
<evidence type="ECO:0000259" key="5">
    <source>
        <dbReference type="PROSITE" id="PS50222"/>
    </source>
</evidence>
<feature type="signal peptide" evidence="4">
    <location>
        <begin position="1"/>
        <end position="21"/>
    </location>
</feature>
<evidence type="ECO:0000256" key="4">
    <source>
        <dbReference type="SAM" id="SignalP"/>
    </source>
</evidence>
<dbReference type="PROSITE" id="PS00018">
    <property type="entry name" value="EF_HAND_1"/>
    <property type="match status" value="1"/>
</dbReference>
<feature type="region of interest" description="Disordered" evidence="3">
    <location>
        <begin position="96"/>
        <end position="128"/>
    </location>
</feature>
<name>A0ABT5WM53_9SPHN</name>
<keyword evidence="7" id="KW-1185">Reference proteome</keyword>
<dbReference type="PROSITE" id="PS50222">
    <property type="entry name" value="EF_HAND_2"/>
    <property type="match status" value="1"/>
</dbReference>
<keyword evidence="4" id="KW-0732">Signal</keyword>
<feature type="compositionally biased region" description="Basic and acidic residues" evidence="3">
    <location>
        <begin position="166"/>
        <end position="176"/>
    </location>
</feature>
<keyword evidence="2" id="KW-0677">Repeat</keyword>
<dbReference type="PANTHER" id="PTHR10827:SF98">
    <property type="entry name" value="45 KDA CALCIUM-BINDING PROTEIN"/>
    <property type="match status" value="1"/>
</dbReference>
<reference evidence="6 7" key="1">
    <citation type="submission" date="2023-03" db="EMBL/GenBank/DDBJ databases">
        <title>NovoSphingobium album sp. nov. isolated from polycyclic aromatic hydrocarbons- and heavy-metal polluted soil.</title>
        <authorList>
            <person name="Liu Z."/>
            <person name="Wang K."/>
        </authorList>
    </citation>
    <scope>NUCLEOTIDE SEQUENCE [LARGE SCALE GENOMIC DNA]</scope>
    <source>
        <strain evidence="6 7">H3SJ31-1</strain>
    </source>
</reference>
<dbReference type="InterPro" id="IPR011992">
    <property type="entry name" value="EF-hand-dom_pair"/>
</dbReference>
<protein>
    <recommendedName>
        <fullName evidence="5">EF-hand domain-containing protein</fullName>
    </recommendedName>
</protein>
<dbReference type="InterPro" id="IPR018247">
    <property type="entry name" value="EF_Hand_1_Ca_BS"/>
</dbReference>
<dbReference type="Proteomes" id="UP001216253">
    <property type="component" value="Unassembled WGS sequence"/>
</dbReference>